<proteinExistence type="predicted"/>
<dbReference type="OrthoDB" id="2288255at2759"/>
<accession>A0A8H7VMU7</accession>
<protein>
    <submittedName>
        <fullName evidence="1">Uncharacterized protein</fullName>
    </submittedName>
</protein>
<dbReference type="EMBL" id="JAEPRB010000038">
    <property type="protein sequence ID" value="KAG2224752.1"/>
    <property type="molecule type" value="Genomic_DNA"/>
</dbReference>
<gene>
    <name evidence="1" type="ORF">INT45_009067</name>
</gene>
<dbReference type="Proteomes" id="UP000646827">
    <property type="component" value="Unassembled WGS sequence"/>
</dbReference>
<evidence type="ECO:0000313" key="2">
    <source>
        <dbReference type="Proteomes" id="UP000646827"/>
    </source>
</evidence>
<comment type="caution">
    <text evidence="1">The sequence shown here is derived from an EMBL/GenBank/DDBJ whole genome shotgun (WGS) entry which is preliminary data.</text>
</comment>
<name>A0A8H7VMU7_9FUNG</name>
<evidence type="ECO:0000313" key="1">
    <source>
        <dbReference type="EMBL" id="KAG2224752.1"/>
    </source>
</evidence>
<keyword evidence="2" id="KW-1185">Reference proteome</keyword>
<sequence length="271" mass="31659">MKVYKRAAEEAEIQFDDDEKLDWSNIKARVQGAKERLNCQSKTSTYTSINGKKSRSGAIMTEAAFTQVEKKYDDVIKSRNVWKLKSGTIVEAVLKDIVMETPFEHPVHLMIINADDSLYDGKFSHEDLEEIRDEQVVEFDELFPKALYDYLHSFEGITNLEDLNNKLMEESFHPIKQADLFWAKDTIQQTVNLFNYNILVDDYVEDDIEYRIWYFIAKLFHSTSIRASSDKKKSQASTERHDQDRTLAVAVSQIHWFSYRVRLCKRVSAET</sequence>
<dbReference type="AlphaFoldDB" id="A0A8H7VMU7"/>
<organism evidence="1 2">
    <name type="scientific">Circinella minor</name>
    <dbReference type="NCBI Taxonomy" id="1195481"/>
    <lineage>
        <taxon>Eukaryota</taxon>
        <taxon>Fungi</taxon>
        <taxon>Fungi incertae sedis</taxon>
        <taxon>Mucoromycota</taxon>
        <taxon>Mucoromycotina</taxon>
        <taxon>Mucoromycetes</taxon>
        <taxon>Mucorales</taxon>
        <taxon>Lichtheimiaceae</taxon>
        <taxon>Circinella</taxon>
    </lineage>
</organism>
<reference evidence="1 2" key="1">
    <citation type="submission" date="2020-12" db="EMBL/GenBank/DDBJ databases">
        <title>Metabolic potential, ecology and presence of endohyphal bacteria is reflected in genomic diversity of Mucoromycotina.</title>
        <authorList>
            <person name="Muszewska A."/>
            <person name="Okrasinska A."/>
            <person name="Steczkiewicz K."/>
            <person name="Drgas O."/>
            <person name="Orlowska M."/>
            <person name="Perlinska-Lenart U."/>
            <person name="Aleksandrzak-Piekarczyk T."/>
            <person name="Szatraj K."/>
            <person name="Zielenkiewicz U."/>
            <person name="Pilsyk S."/>
            <person name="Malc E."/>
            <person name="Mieczkowski P."/>
            <person name="Kruszewska J.S."/>
            <person name="Biernat P."/>
            <person name="Pawlowska J."/>
        </authorList>
    </citation>
    <scope>NUCLEOTIDE SEQUENCE [LARGE SCALE GENOMIC DNA]</scope>
    <source>
        <strain evidence="1 2">CBS 142.35</strain>
    </source>
</reference>